<dbReference type="Gene3D" id="3.40.630.30">
    <property type="match status" value="1"/>
</dbReference>
<dbReference type="InterPro" id="IPR050832">
    <property type="entry name" value="Bact_Acetyltransf"/>
</dbReference>
<evidence type="ECO:0000313" key="5">
    <source>
        <dbReference type="Proteomes" id="UP000315389"/>
    </source>
</evidence>
<keyword evidence="2" id="KW-0012">Acyltransferase</keyword>
<dbReference type="CDD" id="cd04301">
    <property type="entry name" value="NAT_SF"/>
    <property type="match status" value="1"/>
</dbReference>
<evidence type="ECO:0000256" key="1">
    <source>
        <dbReference type="ARBA" id="ARBA00022679"/>
    </source>
</evidence>
<dbReference type="GO" id="GO:0005840">
    <property type="term" value="C:ribosome"/>
    <property type="evidence" value="ECO:0007669"/>
    <property type="project" value="UniProtKB-KW"/>
</dbReference>
<dbReference type="EMBL" id="VFOS01000001">
    <property type="protein sequence ID" value="TQL64361.1"/>
    <property type="molecule type" value="Genomic_DNA"/>
</dbReference>
<dbReference type="PROSITE" id="PS51186">
    <property type="entry name" value="GNAT"/>
    <property type="match status" value="1"/>
</dbReference>
<keyword evidence="4" id="KW-0689">Ribosomal protein</keyword>
<comment type="caution">
    <text evidence="4">The sequence shown here is derived from an EMBL/GenBank/DDBJ whole genome shotgun (WGS) entry which is preliminary data.</text>
</comment>
<dbReference type="Proteomes" id="UP000315389">
    <property type="component" value="Unassembled WGS sequence"/>
</dbReference>
<keyword evidence="4" id="KW-0687">Ribonucleoprotein</keyword>
<reference evidence="4 5" key="1">
    <citation type="submission" date="2019-06" db="EMBL/GenBank/DDBJ databases">
        <title>Sequencing the genomes of 1000 actinobacteria strains.</title>
        <authorList>
            <person name="Klenk H.-P."/>
        </authorList>
    </citation>
    <scope>NUCLEOTIDE SEQUENCE [LARGE SCALE GENOMIC DNA]</scope>
    <source>
        <strain evidence="4 5">DSM 4813</strain>
    </source>
</reference>
<keyword evidence="1" id="KW-0808">Transferase</keyword>
<dbReference type="SUPFAM" id="SSF55729">
    <property type="entry name" value="Acyl-CoA N-acyltransferases (Nat)"/>
    <property type="match status" value="1"/>
</dbReference>
<name>A0A542ZVL1_RARFA</name>
<protein>
    <submittedName>
        <fullName evidence="4">Ribosomal protein S18 acetylase RimI-like enzyme</fullName>
    </submittedName>
</protein>
<dbReference type="RefSeq" id="WP_170222608.1">
    <property type="nucleotide sequence ID" value="NZ_BAAASV010000003.1"/>
</dbReference>
<evidence type="ECO:0000256" key="2">
    <source>
        <dbReference type="ARBA" id="ARBA00023315"/>
    </source>
</evidence>
<dbReference type="InterPro" id="IPR000182">
    <property type="entry name" value="GNAT_dom"/>
</dbReference>
<gene>
    <name evidence="4" type="ORF">FB461_0863</name>
</gene>
<dbReference type="AlphaFoldDB" id="A0A542ZVL1"/>
<dbReference type="GO" id="GO:0016747">
    <property type="term" value="F:acyltransferase activity, transferring groups other than amino-acyl groups"/>
    <property type="evidence" value="ECO:0007669"/>
    <property type="project" value="InterPro"/>
</dbReference>
<dbReference type="Pfam" id="PF00583">
    <property type="entry name" value="Acetyltransf_1"/>
    <property type="match status" value="1"/>
</dbReference>
<dbReference type="PANTHER" id="PTHR43877">
    <property type="entry name" value="AMINOALKYLPHOSPHONATE N-ACETYLTRANSFERASE-RELATED-RELATED"/>
    <property type="match status" value="1"/>
</dbReference>
<feature type="domain" description="N-acetyltransferase" evidence="3">
    <location>
        <begin position="7"/>
        <end position="189"/>
    </location>
</feature>
<accession>A0A542ZVL1</accession>
<evidence type="ECO:0000259" key="3">
    <source>
        <dbReference type="PROSITE" id="PS51186"/>
    </source>
</evidence>
<proteinExistence type="predicted"/>
<dbReference type="InterPro" id="IPR016181">
    <property type="entry name" value="Acyl_CoA_acyltransferase"/>
</dbReference>
<organism evidence="4 5">
    <name type="scientific">Rarobacter faecitabidus</name>
    <dbReference type="NCBI Taxonomy" id="13243"/>
    <lineage>
        <taxon>Bacteria</taxon>
        <taxon>Bacillati</taxon>
        <taxon>Actinomycetota</taxon>
        <taxon>Actinomycetes</taxon>
        <taxon>Micrococcales</taxon>
        <taxon>Rarobacteraceae</taxon>
        <taxon>Rarobacter</taxon>
    </lineage>
</organism>
<sequence>MTADRPSVVRVAREHDAAAIAGLAARTFVLACPPGTGEADVDEFVAANLTESHFAAHVRDPAATVLIAESARDGGDPVGYALLQRSSLTPDVKLANAGRDSSSFATAALLSKFYVDPAFHGGGVAVELMASVLKSAASMSSRTIWLGVNDRNQRAIRFYSKHGFDVVGTRVFAVGAKLHGDLVMARPLRA</sequence>
<evidence type="ECO:0000313" key="4">
    <source>
        <dbReference type="EMBL" id="TQL64361.1"/>
    </source>
</evidence>
<keyword evidence="5" id="KW-1185">Reference proteome</keyword>